<keyword evidence="3" id="KW-0238">DNA-binding</keyword>
<evidence type="ECO:0000256" key="1">
    <source>
        <dbReference type="ARBA" id="ARBA00009437"/>
    </source>
</evidence>
<keyword evidence="4" id="KW-0804">Transcription</keyword>
<dbReference type="Proteomes" id="UP001652504">
    <property type="component" value="Unassembled WGS sequence"/>
</dbReference>
<dbReference type="InterPro" id="IPR000847">
    <property type="entry name" value="LysR_HTH_N"/>
</dbReference>
<dbReference type="SUPFAM" id="SSF53850">
    <property type="entry name" value="Periplasmic binding protein-like II"/>
    <property type="match status" value="1"/>
</dbReference>
<sequence>MHHAVTLDALRVLEAIDQKGSFAAAAEALFKVPSALTYTVQKLESDLGVALFDRSKQRAKLTNAGQLLLQEGQFILASAARLEAKVRQIESGWETSLVIARDTIIPELPLLRVLSEFCQLDKLVEITIIEEALAGGWDALHSQRADIAIGVSGELPKGQYDMVPIGQANMVFAVASSHPLASVEGDIQPEHIALYPSIVVADSSRRLPTRSAGVLQSKQKIRVDNMLSKLQAQKEGLGAGFLPLHLVKPYLDSGEMVSRHVQVPRPAVELYLAKEKHREGHALNWFFKALSEVDWCV</sequence>
<dbReference type="PANTHER" id="PTHR30126">
    <property type="entry name" value="HTH-TYPE TRANSCRIPTIONAL REGULATOR"/>
    <property type="match status" value="1"/>
</dbReference>
<evidence type="ECO:0000256" key="2">
    <source>
        <dbReference type="ARBA" id="ARBA00023015"/>
    </source>
</evidence>
<dbReference type="InterPro" id="IPR005119">
    <property type="entry name" value="LysR_subst-bd"/>
</dbReference>
<evidence type="ECO:0000313" key="7">
    <source>
        <dbReference type="Proteomes" id="UP001652504"/>
    </source>
</evidence>
<dbReference type="Pfam" id="PF03466">
    <property type="entry name" value="LysR_substrate"/>
    <property type="match status" value="1"/>
</dbReference>
<dbReference type="PANTHER" id="PTHR30126:SF4">
    <property type="entry name" value="LYSR FAMILY TRANSCRIPTIONAL REGULATOR"/>
    <property type="match status" value="1"/>
</dbReference>
<keyword evidence="2" id="KW-0805">Transcription regulation</keyword>
<gene>
    <name evidence="6" type="ORF">OE749_13305</name>
</gene>
<keyword evidence="7" id="KW-1185">Reference proteome</keyword>
<reference evidence="6 7" key="1">
    <citation type="submission" date="2022-10" db="EMBL/GenBank/DDBJ databases">
        <title>Aestuariibacter sp. AA17 isolated from Montipora capitata coral fragment.</title>
        <authorList>
            <person name="Emsley S.A."/>
            <person name="Pfannmuller K.M."/>
            <person name="Loughran R.M."/>
            <person name="Shlafstein M."/>
            <person name="Papke E."/>
            <person name="Saw J.H."/>
            <person name="Ushijima B."/>
            <person name="Videau P."/>
        </authorList>
    </citation>
    <scope>NUCLEOTIDE SEQUENCE [LARGE SCALE GENOMIC DNA]</scope>
    <source>
        <strain evidence="6 7">AA17</strain>
    </source>
</reference>
<evidence type="ECO:0000256" key="3">
    <source>
        <dbReference type="ARBA" id="ARBA00023125"/>
    </source>
</evidence>
<dbReference type="RefSeq" id="WP_263712958.1">
    <property type="nucleotide sequence ID" value="NZ_JAOWKX010000007.1"/>
</dbReference>
<comment type="caution">
    <text evidence="6">The sequence shown here is derived from an EMBL/GenBank/DDBJ whole genome shotgun (WGS) entry which is preliminary data.</text>
</comment>
<evidence type="ECO:0000256" key="4">
    <source>
        <dbReference type="ARBA" id="ARBA00023163"/>
    </source>
</evidence>
<dbReference type="Pfam" id="PF00126">
    <property type="entry name" value="HTH_1"/>
    <property type="match status" value="1"/>
</dbReference>
<proteinExistence type="inferred from homology"/>
<organism evidence="6 7">
    <name type="scientific">Fluctibacter corallii</name>
    <dbReference type="NCBI Taxonomy" id="2984329"/>
    <lineage>
        <taxon>Bacteria</taxon>
        <taxon>Pseudomonadati</taxon>
        <taxon>Pseudomonadota</taxon>
        <taxon>Gammaproteobacteria</taxon>
        <taxon>Alteromonadales</taxon>
        <taxon>Alteromonadaceae</taxon>
        <taxon>Fluctibacter</taxon>
    </lineage>
</organism>
<dbReference type="SUPFAM" id="SSF46785">
    <property type="entry name" value="Winged helix' DNA-binding domain"/>
    <property type="match status" value="1"/>
</dbReference>
<dbReference type="Gene3D" id="1.10.10.10">
    <property type="entry name" value="Winged helix-like DNA-binding domain superfamily/Winged helix DNA-binding domain"/>
    <property type="match status" value="1"/>
</dbReference>
<evidence type="ECO:0000313" key="6">
    <source>
        <dbReference type="EMBL" id="MCV2885669.1"/>
    </source>
</evidence>
<feature type="domain" description="HTH lysR-type" evidence="5">
    <location>
        <begin position="5"/>
        <end position="62"/>
    </location>
</feature>
<comment type="similarity">
    <text evidence="1">Belongs to the LysR transcriptional regulatory family.</text>
</comment>
<dbReference type="InterPro" id="IPR036390">
    <property type="entry name" value="WH_DNA-bd_sf"/>
</dbReference>
<dbReference type="EMBL" id="JAOWKX010000007">
    <property type="protein sequence ID" value="MCV2885669.1"/>
    <property type="molecule type" value="Genomic_DNA"/>
</dbReference>
<dbReference type="InterPro" id="IPR036388">
    <property type="entry name" value="WH-like_DNA-bd_sf"/>
</dbReference>
<evidence type="ECO:0000259" key="5">
    <source>
        <dbReference type="PROSITE" id="PS50931"/>
    </source>
</evidence>
<name>A0ABT3AAN3_9ALTE</name>
<dbReference type="PROSITE" id="PS50931">
    <property type="entry name" value="HTH_LYSR"/>
    <property type="match status" value="1"/>
</dbReference>
<protein>
    <submittedName>
        <fullName evidence="6">LysR family transcriptional regulator</fullName>
    </submittedName>
</protein>
<dbReference type="Gene3D" id="3.40.190.290">
    <property type="match status" value="1"/>
</dbReference>
<accession>A0ABT3AAN3</accession>